<dbReference type="InterPro" id="IPR003593">
    <property type="entry name" value="AAA+_ATPase"/>
</dbReference>
<sequence length="578" mass="65148">MDQSVALNILKSGLNVYLCGSAGTGKSYTVNKYIEYLKKNKIRFAITASTGIAASHFEGVTIHSWSGIGVRDSLTEIDLEKIKQKKKLISETAVLIIDEISMLHSKQWEMLNQVTKYCRGNDKPFGGLQIVVCGDFFQLPPVEKNNESGNKKFCFMSPSWLEADFKICYLTKQYRQNNDVLTTILNEIRDGNVSEHSLELLKNTKDNDLGDGDITKLYTHNIDVDRVNSEQLKLVKGKKYSYKYELNGIPALADMIARQSRILEFFEYKIGALVLFTKNNEESGYCNGTTGIVVNTYEDDEYGVIPVVKLRNGEQVIVKPESWAILNDDGEEAASVVQIPLKLAWSITVHKSQGMTLDSAEIDLSAAFDSGSGFVALSRLRSLSGMRVLGMNDMATKIVPIVRKADSRFRELSEINEVQYAKYKFSEDHKKFISFCKENKFVIKKGEGGRFTRKRKSEKALSINKSEVTELSRGAIESIEKMLSTKGISPTTLIRNIQSICQKNKDIDLSGLRPKDEVLVAVSQAIRSYRDRGNTKPLYKNPTAFILHNVRLFHTKPLDEIEVWVSFLFINENGDIKL</sequence>
<dbReference type="CDD" id="cd18809">
    <property type="entry name" value="SF1_C_RecD"/>
    <property type="match status" value="1"/>
</dbReference>
<dbReference type="GO" id="GO:0000723">
    <property type="term" value="P:telomere maintenance"/>
    <property type="evidence" value="ECO:0007669"/>
    <property type="project" value="InterPro"/>
</dbReference>
<gene>
    <name evidence="2" type="ORF">HLH17_06865</name>
</gene>
<proteinExistence type="predicted"/>
<dbReference type="PANTHER" id="PTHR47642:SF5">
    <property type="entry name" value="ATP-DEPENDENT DNA HELICASE"/>
    <property type="match status" value="1"/>
</dbReference>
<reference evidence="2 3" key="1">
    <citation type="submission" date="2020-04" db="EMBL/GenBank/DDBJ databases">
        <title>Acinetobacter Taxon 24.</title>
        <authorList>
            <person name="Nemec A."/>
            <person name="Radolfova-Krizova L."/>
            <person name="Higgins P.G."/>
            <person name="Spanelova P."/>
        </authorList>
    </citation>
    <scope>NUCLEOTIDE SEQUENCE [LARGE SCALE GENOMIC DNA]</scope>
    <source>
        <strain evidence="2 3">ANC 5380</strain>
    </source>
</reference>
<dbReference type="CDD" id="cd18037">
    <property type="entry name" value="DEXSc_Pif1_like"/>
    <property type="match status" value="1"/>
</dbReference>
<accession>A0A7Y2RF68</accession>
<dbReference type="Gene3D" id="3.40.50.300">
    <property type="entry name" value="P-loop containing nucleotide triphosphate hydrolases"/>
    <property type="match status" value="1"/>
</dbReference>
<comment type="caution">
    <text evidence="2">The sequence shown here is derived from an EMBL/GenBank/DDBJ whole genome shotgun (WGS) entry which is preliminary data.</text>
</comment>
<dbReference type="SMART" id="SM00382">
    <property type="entry name" value="AAA"/>
    <property type="match status" value="1"/>
</dbReference>
<name>A0A7Y2RF68_9GAMM</name>
<protein>
    <submittedName>
        <fullName evidence="2">AAA family ATPase</fullName>
    </submittedName>
</protein>
<dbReference type="AlphaFoldDB" id="A0A7Y2RF68"/>
<dbReference type="Pfam" id="PF05970">
    <property type="entry name" value="PIF1"/>
    <property type="match status" value="1"/>
</dbReference>
<dbReference type="SUPFAM" id="SSF52540">
    <property type="entry name" value="P-loop containing nucleoside triphosphate hydrolases"/>
    <property type="match status" value="2"/>
</dbReference>
<evidence type="ECO:0000259" key="1">
    <source>
        <dbReference type="SMART" id="SM00382"/>
    </source>
</evidence>
<dbReference type="InterPro" id="IPR010285">
    <property type="entry name" value="DNA_helicase_pif1-like_DEAD"/>
</dbReference>
<organism evidence="2 3">
    <name type="scientific">Acinetobacter terrae</name>
    <dbReference type="NCBI Taxonomy" id="2731247"/>
    <lineage>
        <taxon>Bacteria</taxon>
        <taxon>Pseudomonadati</taxon>
        <taxon>Pseudomonadota</taxon>
        <taxon>Gammaproteobacteria</taxon>
        <taxon>Moraxellales</taxon>
        <taxon>Moraxellaceae</taxon>
        <taxon>Acinetobacter</taxon>
        <taxon>Acinetobacter Taxon 24</taxon>
    </lineage>
</organism>
<feature type="domain" description="AAA+ ATPase" evidence="1">
    <location>
        <begin position="12"/>
        <end position="204"/>
    </location>
</feature>
<dbReference type="EMBL" id="JABERL010000018">
    <property type="protein sequence ID" value="NNH77394.1"/>
    <property type="molecule type" value="Genomic_DNA"/>
</dbReference>
<dbReference type="PANTHER" id="PTHR47642">
    <property type="entry name" value="ATP-DEPENDENT DNA HELICASE"/>
    <property type="match status" value="1"/>
</dbReference>
<dbReference type="InterPro" id="IPR027417">
    <property type="entry name" value="P-loop_NTPase"/>
</dbReference>
<evidence type="ECO:0000313" key="3">
    <source>
        <dbReference type="Proteomes" id="UP000569202"/>
    </source>
</evidence>
<dbReference type="RefSeq" id="WP_171540238.1">
    <property type="nucleotide sequence ID" value="NZ_JABERL010000018.1"/>
</dbReference>
<evidence type="ECO:0000313" key="2">
    <source>
        <dbReference type="EMBL" id="NNH77394.1"/>
    </source>
</evidence>
<dbReference type="Proteomes" id="UP000569202">
    <property type="component" value="Unassembled WGS sequence"/>
</dbReference>
<dbReference type="GO" id="GO:0003678">
    <property type="term" value="F:DNA helicase activity"/>
    <property type="evidence" value="ECO:0007669"/>
    <property type="project" value="InterPro"/>
</dbReference>
<dbReference type="GO" id="GO:0006281">
    <property type="term" value="P:DNA repair"/>
    <property type="evidence" value="ECO:0007669"/>
    <property type="project" value="InterPro"/>
</dbReference>
<dbReference type="InterPro" id="IPR051055">
    <property type="entry name" value="PIF1_helicase"/>
</dbReference>